<sequence>MSSIACREMRSNIGRSADHVSVYIDAKLNGLAPAPPERCIFKVHHQLCSVNEEAYEPEMVAIGPYHRGKNRLQVMEEHKLRYLRRLFERRSENSIAKYVFELRGLEERARNCYAEPVNLSADEFVDRIKNLLHLVQKRGVIQYHFAGVIFHSQIN</sequence>
<reference evidence="1 2" key="1">
    <citation type="journal article" date="2023" name="Science">
        <title>Complex scaffold remodeling in plant triterpene biosynthesis.</title>
        <authorList>
            <person name="De La Pena R."/>
            <person name="Hodgson H."/>
            <person name="Liu J.C."/>
            <person name="Stephenson M.J."/>
            <person name="Martin A.C."/>
            <person name="Owen C."/>
            <person name="Harkess A."/>
            <person name="Leebens-Mack J."/>
            <person name="Jimenez L.E."/>
            <person name="Osbourn A."/>
            <person name="Sattely E.S."/>
        </authorList>
    </citation>
    <scope>NUCLEOTIDE SEQUENCE [LARGE SCALE GENOMIC DNA]</scope>
    <source>
        <strain evidence="2">cv. JPN11</strain>
        <tissue evidence="1">Leaf</tissue>
    </source>
</reference>
<gene>
    <name evidence="1" type="ORF">OWV82_006348</name>
</gene>
<keyword evidence="2" id="KW-1185">Reference proteome</keyword>
<name>A0ACC1YIQ8_MELAZ</name>
<comment type="caution">
    <text evidence="1">The sequence shown here is derived from an EMBL/GenBank/DDBJ whole genome shotgun (WGS) entry which is preliminary data.</text>
</comment>
<proteinExistence type="predicted"/>
<evidence type="ECO:0000313" key="2">
    <source>
        <dbReference type="Proteomes" id="UP001164539"/>
    </source>
</evidence>
<accession>A0ACC1YIQ8</accession>
<dbReference type="EMBL" id="CM051396">
    <property type="protein sequence ID" value="KAJ4722918.1"/>
    <property type="molecule type" value="Genomic_DNA"/>
</dbReference>
<organism evidence="1 2">
    <name type="scientific">Melia azedarach</name>
    <name type="common">Chinaberry tree</name>
    <dbReference type="NCBI Taxonomy" id="155640"/>
    <lineage>
        <taxon>Eukaryota</taxon>
        <taxon>Viridiplantae</taxon>
        <taxon>Streptophyta</taxon>
        <taxon>Embryophyta</taxon>
        <taxon>Tracheophyta</taxon>
        <taxon>Spermatophyta</taxon>
        <taxon>Magnoliopsida</taxon>
        <taxon>eudicotyledons</taxon>
        <taxon>Gunneridae</taxon>
        <taxon>Pentapetalae</taxon>
        <taxon>rosids</taxon>
        <taxon>malvids</taxon>
        <taxon>Sapindales</taxon>
        <taxon>Meliaceae</taxon>
        <taxon>Melia</taxon>
    </lineage>
</organism>
<protein>
    <submittedName>
        <fullName evidence="1">Uncharacterized protein</fullName>
    </submittedName>
</protein>
<dbReference type="Proteomes" id="UP001164539">
    <property type="component" value="Chromosome 3"/>
</dbReference>
<evidence type="ECO:0000313" key="1">
    <source>
        <dbReference type="EMBL" id="KAJ4722918.1"/>
    </source>
</evidence>